<evidence type="ECO:0000256" key="1">
    <source>
        <dbReference type="ARBA" id="ARBA00009437"/>
    </source>
</evidence>
<evidence type="ECO:0000313" key="2">
    <source>
        <dbReference type="EMBL" id="GLQ73508.1"/>
    </source>
</evidence>
<evidence type="ECO:0008006" key="4">
    <source>
        <dbReference type="Google" id="ProtNLM"/>
    </source>
</evidence>
<comment type="similarity">
    <text evidence="1">Belongs to the LysR transcriptional regulatory family.</text>
</comment>
<dbReference type="InterPro" id="IPR058163">
    <property type="entry name" value="LysR-type_TF_proteobact-type"/>
</dbReference>
<reference evidence="3" key="1">
    <citation type="journal article" date="2019" name="Int. J. Syst. Evol. Microbiol.">
        <title>The Global Catalogue of Microorganisms (GCM) 10K type strain sequencing project: providing services to taxonomists for standard genome sequencing and annotation.</title>
        <authorList>
            <consortium name="The Broad Institute Genomics Platform"/>
            <consortium name="The Broad Institute Genome Sequencing Center for Infectious Disease"/>
            <person name="Wu L."/>
            <person name="Ma J."/>
        </authorList>
    </citation>
    <scope>NUCLEOTIDE SEQUENCE [LARGE SCALE GENOMIC DNA]</scope>
    <source>
        <strain evidence="3">NBRC 15640</strain>
    </source>
</reference>
<comment type="caution">
    <text evidence="2">The sequence shown here is derived from an EMBL/GenBank/DDBJ whole genome shotgun (WGS) entry which is preliminary data.</text>
</comment>
<keyword evidence="3" id="KW-1185">Reference proteome</keyword>
<dbReference type="EMBL" id="BSNX01000032">
    <property type="protein sequence ID" value="GLQ73508.1"/>
    <property type="molecule type" value="Genomic_DNA"/>
</dbReference>
<organism evidence="2 3">
    <name type="scientific">Vibrio penaeicida</name>
    <dbReference type="NCBI Taxonomy" id="104609"/>
    <lineage>
        <taxon>Bacteria</taxon>
        <taxon>Pseudomonadati</taxon>
        <taxon>Pseudomonadota</taxon>
        <taxon>Gammaproteobacteria</taxon>
        <taxon>Vibrionales</taxon>
        <taxon>Vibrionaceae</taxon>
        <taxon>Vibrio</taxon>
    </lineage>
</organism>
<dbReference type="PANTHER" id="PTHR30537:SF5">
    <property type="entry name" value="HTH-TYPE TRANSCRIPTIONAL ACTIVATOR TTDR-RELATED"/>
    <property type="match status" value="1"/>
</dbReference>
<dbReference type="Gene3D" id="3.40.190.290">
    <property type="match status" value="1"/>
</dbReference>
<dbReference type="SUPFAM" id="SSF53850">
    <property type="entry name" value="Periplasmic binding protein-like II"/>
    <property type="match status" value="1"/>
</dbReference>
<sequence length="168" mass="19134">MGEQQLDLMEHDIDLAVRVGLSKDSSYKQKRIGEFTDVLCRSKKESTHSHESPYVANHWQGQKIVHKMTHNQTGVSQEFVFTPTHRTNTIYQTKSLISKGIGIGLIPDILINEGDELVPVIENYHLSPTPVFVLHPFKSAIPISVSKAMHSIETMLHIKNRYDKKVYL</sequence>
<protein>
    <recommendedName>
        <fullName evidence="4">LysR substrate-binding domain-containing protein</fullName>
    </recommendedName>
</protein>
<dbReference type="Proteomes" id="UP001156690">
    <property type="component" value="Unassembled WGS sequence"/>
</dbReference>
<dbReference type="AlphaFoldDB" id="A0AAV5NTF2"/>
<dbReference type="PANTHER" id="PTHR30537">
    <property type="entry name" value="HTH-TYPE TRANSCRIPTIONAL REGULATOR"/>
    <property type="match status" value="1"/>
</dbReference>
<accession>A0AAV5NTF2</accession>
<dbReference type="RefSeq" id="WP_126606073.1">
    <property type="nucleotide sequence ID" value="NZ_AP025144.1"/>
</dbReference>
<gene>
    <name evidence="2" type="ORF">GCM10007932_28680</name>
</gene>
<dbReference type="GO" id="GO:0043565">
    <property type="term" value="F:sequence-specific DNA binding"/>
    <property type="evidence" value="ECO:0007669"/>
    <property type="project" value="TreeGrafter"/>
</dbReference>
<dbReference type="GO" id="GO:0006351">
    <property type="term" value="P:DNA-templated transcription"/>
    <property type="evidence" value="ECO:0007669"/>
    <property type="project" value="TreeGrafter"/>
</dbReference>
<name>A0AAV5NTF2_9VIBR</name>
<proteinExistence type="inferred from homology"/>
<evidence type="ECO:0000313" key="3">
    <source>
        <dbReference type="Proteomes" id="UP001156690"/>
    </source>
</evidence>
<dbReference type="GO" id="GO:0003700">
    <property type="term" value="F:DNA-binding transcription factor activity"/>
    <property type="evidence" value="ECO:0007669"/>
    <property type="project" value="TreeGrafter"/>
</dbReference>